<protein>
    <submittedName>
        <fullName evidence="2">Uncharacterized protein</fullName>
    </submittedName>
</protein>
<dbReference type="RefSeq" id="WP_256637935.1">
    <property type="nucleotide sequence ID" value="NZ_CP071249.1"/>
</dbReference>
<reference evidence="2 3" key="1">
    <citation type="submission" date="2021-03" db="EMBL/GenBank/DDBJ databases">
        <title>Comparative Genomics and Metabolomics in the genus Turicibacter.</title>
        <authorList>
            <person name="Maki J."/>
            <person name="Looft T."/>
        </authorList>
    </citation>
    <scope>NUCLEOTIDE SEQUENCE</scope>
    <source>
        <strain evidence="2">ISU324</strain>
        <strain evidence="1 3">MMM721</strain>
    </source>
</reference>
<accession>A0A9Q9CFT1</accession>
<gene>
    <name evidence="1" type="ORF">J0J69_05315</name>
    <name evidence="2" type="ORF">J0J70_11290</name>
</gene>
<dbReference type="EMBL" id="CP071249">
    <property type="protein sequence ID" value="UUF06936.1"/>
    <property type="molecule type" value="Genomic_DNA"/>
</dbReference>
<sequence length="187" mass="21800">MNKNEQEYINVEFQESFYTVKIKVSNGEIVGWSELTQTTKNMTDEDLALMLIDCAELLYGKGTERYELNRDKFITLLEEGKFNYSDFITFQDKDIQPRCEFLIDLDQYMNITFSDSSFGVAVRGHDGEITGYGPCPQSDMTDEKMAQMVIDCAEVIFGKDTERYELNKEKFTTLYEEGGMQWYDKKE</sequence>
<evidence type="ECO:0000313" key="3">
    <source>
        <dbReference type="Proteomes" id="UP001058016"/>
    </source>
</evidence>
<dbReference type="Proteomes" id="UP001058072">
    <property type="component" value="Chromosome"/>
</dbReference>
<proteinExistence type="predicted"/>
<dbReference type="EMBL" id="CP071250">
    <property type="protein sequence ID" value="UUF08164.1"/>
    <property type="molecule type" value="Genomic_DNA"/>
</dbReference>
<organism evidence="2 4">
    <name type="scientific">Turicibacter bilis</name>
    <dbReference type="NCBI Taxonomy" id="2735723"/>
    <lineage>
        <taxon>Bacteria</taxon>
        <taxon>Bacillati</taxon>
        <taxon>Bacillota</taxon>
        <taxon>Erysipelotrichia</taxon>
        <taxon>Erysipelotrichales</taxon>
        <taxon>Turicibacteraceae</taxon>
        <taxon>Turicibacter</taxon>
    </lineage>
</organism>
<keyword evidence="3" id="KW-1185">Reference proteome</keyword>
<evidence type="ECO:0000313" key="4">
    <source>
        <dbReference type="Proteomes" id="UP001058072"/>
    </source>
</evidence>
<name>A0A9Q9CFT1_9FIRM</name>
<evidence type="ECO:0000313" key="2">
    <source>
        <dbReference type="EMBL" id="UUF08164.1"/>
    </source>
</evidence>
<evidence type="ECO:0000313" key="1">
    <source>
        <dbReference type="EMBL" id="UUF06936.1"/>
    </source>
</evidence>
<dbReference type="Proteomes" id="UP001058016">
    <property type="component" value="Chromosome"/>
</dbReference>
<dbReference type="AlphaFoldDB" id="A0A9Q9CFT1"/>